<gene>
    <name evidence="2" type="ORF">SDC9_160348</name>
</gene>
<reference evidence="2" key="1">
    <citation type="submission" date="2019-08" db="EMBL/GenBank/DDBJ databases">
        <authorList>
            <person name="Kucharzyk K."/>
            <person name="Murdoch R.W."/>
            <person name="Higgins S."/>
            <person name="Loffler F."/>
        </authorList>
    </citation>
    <scope>NUCLEOTIDE SEQUENCE</scope>
</reference>
<evidence type="ECO:0000313" key="2">
    <source>
        <dbReference type="EMBL" id="MPN13028.1"/>
    </source>
</evidence>
<proteinExistence type="predicted"/>
<name>A0A645FF52_9ZZZZ</name>
<accession>A0A645FF52</accession>
<protein>
    <recommendedName>
        <fullName evidence="3">NAD-specific glutamate dehydrogenase</fullName>
    </recommendedName>
</protein>
<dbReference type="AlphaFoldDB" id="A0A645FF52"/>
<evidence type="ECO:0008006" key="3">
    <source>
        <dbReference type="Google" id="ProtNLM"/>
    </source>
</evidence>
<evidence type="ECO:0000256" key="1">
    <source>
        <dbReference type="SAM" id="MobiDB-lite"/>
    </source>
</evidence>
<sequence>MHIAGHLPGRTLADLAVLHDLGQRHKTQLRIAGGSELVGLGDVLAHHHLGLHLCAQAELVQHFHGSCSVRSQLGVGDRDMLVVAALEHIALVVHIAGLGAPQHQRTDGIGKARIGHALAFLGQLLGCGVIGGQQNAEGRAVVDLGVELAGGAKRQLGLVAGILLELGRNLLHGCGEVGCHGDRHFSGLRLRRPQAQHDCADHGRRASQLKGKTGGAGSDLSH</sequence>
<comment type="caution">
    <text evidence="2">The sequence shown here is derived from an EMBL/GenBank/DDBJ whole genome shotgun (WGS) entry which is preliminary data.</text>
</comment>
<feature type="region of interest" description="Disordered" evidence="1">
    <location>
        <begin position="196"/>
        <end position="222"/>
    </location>
</feature>
<organism evidence="2">
    <name type="scientific">bioreactor metagenome</name>
    <dbReference type="NCBI Taxonomy" id="1076179"/>
    <lineage>
        <taxon>unclassified sequences</taxon>
        <taxon>metagenomes</taxon>
        <taxon>ecological metagenomes</taxon>
    </lineage>
</organism>
<dbReference type="EMBL" id="VSSQ01059478">
    <property type="protein sequence ID" value="MPN13028.1"/>
    <property type="molecule type" value="Genomic_DNA"/>
</dbReference>
<feature type="compositionally biased region" description="Gly residues" evidence="1">
    <location>
        <begin position="212"/>
        <end position="222"/>
    </location>
</feature>